<feature type="repeat" description="ANK" evidence="3">
    <location>
        <begin position="107"/>
        <end position="139"/>
    </location>
</feature>
<dbReference type="Gene3D" id="1.25.40.20">
    <property type="entry name" value="Ankyrin repeat-containing domain"/>
    <property type="match status" value="3"/>
</dbReference>
<evidence type="ECO:0008006" key="6">
    <source>
        <dbReference type="Google" id="ProtNLM"/>
    </source>
</evidence>
<dbReference type="RefSeq" id="XP_037157087.1">
    <property type="nucleotide sequence ID" value="XM_037298452.1"/>
</dbReference>
<keyword evidence="2 3" id="KW-0040">ANK repeat</keyword>
<organism evidence="4 5">
    <name type="scientific">Letharia lupina</name>
    <dbReference type="NCBI Taxonomy" id="560253"/>
    <lineage>
        <taxon>Eukaryota</taxon>
        <taxon>Fungi</taxon>
        <taxon>Dikarya</taxon>
        <taxon>Ascomycota</taxon>
        <taxon>Pezizomycotina</taxon>
        <taxon>Lecanoromycetes</taxon>
        <taxon>OSLEUM clade</taxon>
        <taxon>Lecanoromycetidae</taxon>
        <taxon>Lecanorales</taxon>
        <taxon>Lecanorineae</taxon>
        <taxon>Parmeliaceae</taxon>
        <taxon>Letharia</taxon>
    </lineage>
</organism>
<sequence>MIACASDNASILERLLQAENMMLPTKDGRIIEHEILYQAASNGHKQIVETLLERSVQASASDTATGLTCLQAAAKNGHLQIVRALCTAGSLQKVPRGPDIDPPHAKMGMKALHYAAADGHDEIVAFLIQRGLECNERNLLGETALIKASQNGHAMVAKVLLEGGADPLLRGGEPWYTERPSSSPLAPIEEGYVFLTPVAFHHAASNGHANVLAILPYSDLNCGASETKALHLGAPYGHLDVVQALLFQGAKIESVGSRGMTALHHASRNGHNLVVKLQLDRGCRIDRRTDQGRPDQGRTALHFAAQAIDIKTIRGLVACGADINARTADPESYKSITAANSGAAFADLETIEVLLQGVGGRGCTALEEAIACNRRASVSALIELGAEWIRGEVFALAGIRADCEIVEMLLGKLSTATAKARVVAAAMFRMTLAEGASNRNEKAVRIFGDFARLNFKPIGSFNQG</sequence>
<dbReference type="PROSITE" id="PS50088">
    <property type="entry name" value="ANK_REPEAT"/>
    <property type="match status" value="5"/>
</dbReference>
<dbReference type="SUPFAM" id="SSF48403">
    <property type="entry name" value="Ankyrin repeat"/>
    <property type="match status" value="2"/>
</dbReference>
<dbReference type="GeneID" id="59335960"/>
<dbReference type="InterPro" id="IPR036770">
    <property type="entry name" value="Ankyrin_rpt-contain_sf"/>
</dbReference>
<keyword evidence="1" id="KW-0677">Repeat</keyword>
<dbReference type="AlphaFoldDB" id="A0A8H6FJ30"/>
<protein>
    <recommendedName>
        <fullName evidence="6">Ankyrin</fullName>
    </recommendedName>
</protein>
<gene>
    <name evidence="4" type="ORF">HO133_007561</name>
</gene>
<accession>A0A8H6FJ30</accession>
<keyword evidence="5" id="KW-1185">Reference proteome</keyword>
<feature type="repeat" description="ANK" evidence="3">
    <location>
        <begin position="296"/>
        <end position="328"/>
    </location>
</feature>
<dbReference type="Pfam" id="PF12796">
    <property type="entry name" value="Ank_2"/>
    <property type="match status" value="3"/>
</dbReference>
<proteinExistence type="predicted"/>
<dbReference type="PROSITE" id="PS50297">
    <property type="entry name" value="ANK_REP_REGION"/>
    <property type="match status" value="4"/>
</dbReference>
<feature type="repeat" description="ANK" evidence="3">
    <location>
        <begin position="225"/>
        <end position="257"/>
    </location>
</feature>
<evidence type="ECO:0000256" key="2">
    <source>
        <dbReference type="ARBA" id="ARBA00023043"/>
    </source>
</evidence>
<dbReference type="PANTHER" id="PTHR24198:SF165">
    <property type="entry name" value="ANKYRIN REPEAT-CONTAINING PROTEIN-RELATED"/>
    <property type="match status" value="1"/>
</dbReference>
<dbReference type="PANTHER" id="PTHR24198">
    <property type="entry name" value="ANKYRIN REPEAT AND PROTEIN KINASE DOMAIN-CONTAINING PROTEIN"/>
    <property type="match status" value="1"/>
</dbReference>
<name>A0A8H6FJ30_9LECA</name>
<dbReference type="EMBL" id="JACCJB010000003">
    <property type="protein sequence ID" value="KAF6229445.1"/>
    <property type="molecule type" value="Genomic_DNA"/>
</dbReference>
<evidence type="ECO:0000256" key="3">
    <source>
        <dbReference type="PROSITE-ProRule" id="PRU00023"/>
    </source>
</evidence>
<feature type="repeat" description="ANK" evidence="3">
    <location>
        <begin position="258"/>
        <end position="290"/>
    </location>
</feature>
<evidence type="ECO:0000313" key="5">
    <source>
        <dbReference type="Proteomes" id="UP000593566"/>
    </source>
</evidence>
<dbReference type="SMART" id="SM00248">
    <property type="entry name" value="ANK"/>
    <property type="match status" value="9"/>
</dbReference>
<dbReference type="Proteomes" id="UP000593566">
    <property type="component" value="Unassembled WGS sequence"/>
</dbReference>
<dbReference type="PRINTS" id="PR01415">
    <property type="entry name" value="ANKYRIN"/>
</dbReference>
<evidence type="ECO:0000256" key="1">
    <source>
        <dbReference type="ARBA" id="ARBA00022737"/>
    </source>
</evidence>
<evidence type="ECO:0000313" key="4">
    <source>
        <dbReference type="EMBL" id="KAF6229445.1"/>
    </source>
</evidence>
<comment type="caution">
    <text evidence="4">The sequence shown here is derived from an EMBL/GenBank/DDBJ whole genome shotgun (WGS) entry which is preliminary data.</text>
</comment>
<feature type="repeat" description="ANK" evidence="3">
    <location>
        <begin position="140"/>
        <end position="172"/>
    </location>
</feature>
<dbReference type="InterPro" id="IPR002110">
    <property type="entry name" value="Ankyrin_rpt"/>
</dbReference>
<reference evidence="4 5" key="1">
    <citation type="journal article" date="2020" name="Genomics">
        <title>Complete, high-quality genomes from long-read metagenomic sequencing of two wolf lichen thalli reveals enigmatic genome architecture.</title>
        <authorList>
            <person name="McKenzie S.K."/>
            <person name="Walston R.F."/>
            <person name="Allen J.L."/>
        </authorList>
    </citation>
    <scope>NUCLEOTIDE SEQUENCE [LARGE SCALE GENOMIC DNA]</scope>
    <source>
        <strain evidence="4">WasteWater1</strain>
    </source>
</reference>